<evidence type="ECO:0000313" key="1">
    <source>
        <dbReference type="EMBL" id="GLJ59839.1"/>
    </source>
</evidence>
<proteinExistence type="predicted"/>
<evidence type="ECO:0000313" key="2">
    <source>
        <dbReference type="Proteomes" id="UP001234787"/>
    </source>
</evidence>
<dbReference type="EMBL" id="BSEH01001885">
    <property type="protein sequence ID" value="GLJ59839.1"/>
    <property type="molecule type" value="Genomic_DNA"/>
</dbReference>
<organism evidence="1 2">
    <name type="scientific">Cryptomeria japonica</name>
    <name type="common">Japanese cedar</name>
    <name type="synonym">Cupressus japonica</name>
    <dbReference type="NCBI Taxonomy" id="3369"/>
    <lineage>
        <taxon>Eukaryota</taxon>
        <taxon>Viridiplantae</taxon>
        <taxon>Streptophyta</taxon>
        <taxon>Embryophyta</taxon>
        <taxon>Tracheophyta</taxon>
        <taxon>Spermatophyta</taxon>
        <taxon>Pinopsida</taxon>
        <taxon>Pinidae</taxon>
        <taxon>Conifers II</taxon>
        <taxon>Cupressales</taxon>
        <taxon>Cupressaceae</taxon>
        <taxon>Cryptomeria</taxon>
    </lineage>
</organism>
<dbReference type="Proteomes" id="UP001234787">
    <property type="component" value="Unassembled WGS sequence"/>
</dbReference>
<reference evidence="1" key="1">
    <citation type="submission" date="2022-12" db="EMBL/GenBank/DDBJ databases">
        <title>Chromosome-Level Genome Assembly of Japanese Cedar (Cryptomeriajaponica D. Don).</title>
        <authorList>
            <person name="Fujino T."/>
            <person name="Yamaguchi K."/>
            <person name="Yokoyama T."/>
            <person name="Hamanaka T."/>
            <person name="Harazono Y."/>
            <person name="Kamada H."/>
            <person name="Kobayashi W."/>
            <person name="Ujino-Ihara T."/>
            <person name="Uchiyama K."/>
            <person name="Matsumoto A."/>
            <person name="Izuno A."/>
            <person name="Tsumura Y."/>
            <person name="Toyoda A."/>
            <person name="Shigenobu S."/>
            <person name="Moriguchi Y."/>
            <person name="Ueno S."/>
            <person name="Kasahara M."/>
        </authorList>
    </citation>
    <scope>NUCLEOTIDE SEQUENCE</scope>
</reference>
<gene>
    <name evidence="1" type="ORF">SUGI_1524560</name>
</gene>
<sequence length="75" mass="8549">MESTSNPNSHQPSTCGGFKMPVKELRYDVFINHFKHPLGEAIYKELDALELKVFLTSEEIEIGDDEVEAAFKSCW</sequence>
<keyword evidence="2" id="KW-1185">Reference proteome</keyword>
<accession>A0AAD3NU26</accession>
<protein>
    <submittedName>
        <fullName evidence="1">Uncharacterized protein</fullName>
    </submittedName>
</protein>
<feature type="non-terminal residue" evidence="1">
    <location>
        <position position="75"/>
    </location>
</feature>
<dbReference type="AlphaFoldDB" id="A0AAD3NU26"/>
<name>A0AAD3NU26_CRYJA</name>
<comment type="caution">
    <text evidence="1">The sequence shown here is derived from an EMBL/GenBank/DDBJ whole genome shotgun (WGS) entry which is preliminary data.</text>
</comment>